<accession>A0A8J8SWC8</accession>
<organism evidence="1 2">
    <name type="scientific">Halteria grandinella</name>
    <dbReference type="NCBI Taxonomy" id="5974"/>
    <lineage>
        <taxon>Eukaryota</taxon>
        <taxon>Sar</taxon>
        <taxon>Alveolata</taxon>
        <taxon>Ciliophora</taxon>
        <taxon>Intramacronucleata</taxon>
        <taxon>Spirotrichea</taxon>
        <taxon>Stichotrichia</taxon>
        <taxon>Sporadotrichida</taxon>
        <taxon>Halteriidae</taxon>
        <taxon>Halteria</taxon>
    </lineage>
</organism>
<dbReference type="AlphaFoldDB" id="A0A8J8SWC8"/>
<dbReference type="EMBL" id="RRYP01019947">
    <property type="protein sequence ID" value="TNV73085.1"/>
    <property type="molecule type" value="Genomic_DNA"/>
</dbReference>
<comment type="caution">
    <text evidence="1">The sequence shown here is derived from an EMBL/GenBank/DDBJ whole genome shotgun (WGS) entry which is preliminary data.</text>
</comment>
<keyword evidence="2" id="KW-1185">Reference proteome</keyword>
<gene>
    <name evidence="1" type="ORF">FGO68_gene3744</name>
</gene>
<sequence>MLVGTILAIELLKRSNMLLYGDQNYMLQALQLIASHAFQTRSYRSLAFQVQLLTGLCLMKGDSHSSKVAFEIMTLPVAVDDPIQSRLECEGHFRIHKKSAPHIIAL</sequence>
<evidence type="ECO:0000313" key="1">
    <source>
        <dbReference type="EMBL" id="TNV73085.1"/>
    </source>
</evidence>
<name>A0A8J8SWC8_HALGN</name>
<proteinExistence type="predicted"/>
<reference evidence="1" key="1">
    <citation type="submission" date="2019-06" db="EMBL/GenBank/DDBJ databases">
        <authorList>
            <person name="Zheng W."/>
        </authorList>
    </citation>
    <scope>NUCLEOTIDE SEQUENCE</scope>
    <source>
        <strain evidence="1">QDHG01</strain>
    </source>
</reference>
<protein>
    <submittedName>
        <fullName evidence="1">Uncharacterized protein</fullName>
    </submittedName>
</protein>
<evidence type="ECO:0000313" key="2">
    <source>
        <dbReference type="Proteomes" id="UP000785679"/>
    </source>
</evidence>
<dbReference type="Proteomes" id="UP000785679">
    <property type="component" value="Unassembled WGS sequence"/>
</dbReference>